<accession>A0A0G0Z3J0</accession>
<keyword evidence="1" id="KW-1133">Transmembrane helix</keyword>
<keyword evidence="1" id="KW-0812">Transmembrane</keyword>
<feature type="transmembrane region" description="Helical" evidence="1">
    <location>
        <begin position="20"/>
        <end position="48"/>
    </location>
</feature>
<dbReference type="Proteomes" id="UP000033854">
    <property type="component" value="Unassembled WGS sequence"/>
</dbReference>
<evidence type="ECO:0000313" key="3">
    <source>
        <dbReference type="Proteomes" id="UP000033854"/>
    </source>
</evidence>
<dbReference type="EMBL" id="LCDA01000001">
    <property type="protein sequence ID" value="KKS43312.1"/>
    <property type="molecule type" value="Genomic_DNA"/>
</dbReference>
<feature type="transmembrane region" description="Helical" evidence="1">
    <location>
        <begin position="119"/>
        <end position="144"/>
    </location>
</feature>
<name>A0A0G0Z3J0_9BACT</name>
<dbReference type="AlphaFoldDB" id="A0A0G0Z3J0"/>
<protein>
    <submittedName>
        <fullName evidence="2">Conserved TM helix repeat-containing protein</fullName>
    </submittedName>
</protein>
<feature type="transmembrane region" description="Helical" evidence="1">
    <location>
        <begin position="85"/>
        <end position="107"/>
    </location>
</feature>
<evidence type="ECO:0000313" key="2">
    <source>
        <dbReference type="EMBL" id="KKS43312.1"/>
    </source>
</evidence>
<feature type="transmembrane region" description="Helical" evidence="1">
    <location>
        <begin position="165"/>
        <end position="189"/>
    </location>
</feature>
<sequence>MNTSVFYSFETSLVYAFNQVLVGIVSFIPSLLGAIVLFLLGLILAGWLKTLTIKLVNLTKLGGHIKNSAVKEFFKNAQMTQKIEIIIGEIIHWLVIILFFIASINILGLTSVSEFLNNIILGIPTLVAAIIILAVGIFIAGFLEKMVKGSLGSQDPAFSRLVGKIVSYATLTLFILAAISQLGIARFFIETTFTGFIAALALGIGISLGLGSKDLIKSLLESWYKNLKKK</sequence>
<dbReference type="Pfam" id="PF05552">
    <property type="entry name" value="MS_channel_1st_1"/>
    <property type="match status" value="2"/>
</dbReference>
<evidence type="ECO:0000256" key="1">
    <source>
        <dbReference type="SAM" id="Phobius"/>
    </source>
</evidence>
<feature type="transmembrane region" description="Helical" evidence="1">
    <location>
        <begin position="195"/>
        <end position="216"/>
    </location>
</feature>
<dbReference type="InterPro" id="IPR008910">
    <property type="entry name" value="MSC_TM_helix"/>
</dbReference>
<comment type="caution">
    <text evidence="2">The sequence shown here is derived from an EMBL/GenBank/DDBJ whole genome shotgun (WGS) entry which is preliminary data.</text>
</comment>
<proteinExistence type="predicted"/>
<gene>
    <name evidence="2" type="ORF">UV06_C0001G0046</name>
</gene>
<organism evidence="2 3">
    <name type="scientific">Candidatus Collierbacteria bacterium GW2011_GWA2_42_17</name>
    <dbReference type="NCBI Taxonomy" id="1618378"/>
    <lineage>
        <taxon>Bacteria</taxon>
        <taxon>Candidatus Collieribacteriota</taxon>
    </lineage>
</organism>
<keyword evidence="1" id="KW-0472">Membrane</keyword>
<reference evidence="2 3" key="1">
    <citation type="journal article" date="2015" name="Nature">
        <title>rRNA introns, odd ribosomes, and small enigmatic genomes across a large radiation of phyla.</title>
        <authorList>
            <person name="Brown C.T."/>
            <person name="Hug L.A."/>
            <person name="Thomas B.C."/>
            <person name="Sharon I."/>
            <person name="Castelle C.J."/>
            <person name="Singh A."/>
            <person name="Wilkins M.J."/>
            <person name="Williams K.H."/>
            <person name="Banfield J.F."/>
        </authorList>
    </citation>
    <scope>NUCLEOTIDE SEQUENCE [LARGE SCALE GENOMIC DNA]</scope>
</reference>
<dbReference type="Gene3D" id="1.10.287.1260">
    <property type="match status" value="1"/>
</dbReference>